<dbReference type="PANTHER" id="PTHR34512:SF30">
    <property type="entry name" value="OUTER MEMBRANE PROTEIN ASSEMBLY FACTOR BAMB"/>
    <property type="match status" value="1"/>
</dbReference>
<sequence length="445" mass="45540">MDAGVRSLCGVVALSVLLAGCGGVSEFAGSINPFSKDKRLPGERQPVFDGADPAVVASGKAATIGPATGGQEWPSAGGSLTNDAGNQAVSVTGTRVWRANIGATGGGLTTDALRASARPVSSAGRVFIYKPNGDVVALSTNGGRLWVKSLRPEGERDVAPGGGVAVSGGRVYAATAYRQVAALDAASGQVLWTADLNTPARGAPAVGQGHLFIVTQSNEVVALKLEDGSQAWSYQGIEEVGGILSAADPAISGNQVVVPFSSGEVMALNIKTGEPEWVDGVTRGFRTQALSGLADVSASPVIAGDTVYATGVAGRTIAASLKTGTRIWGTDLGSVHTPIVSGNALFLVDLEDRMVALDRKTGKTLWSTVLPRPEKKKRRRNWAGPILANGALIAFSNDGRFAAVDAASGQIILTKDVNTKVYVTPIVAGGRIVVLDGDRAVAAFN</sequence>
<proteinExistence type="predicted"/>
<comment type="caution">
    <text evidence="2">The sequence shown here is derived from an EMBL/GenBank/DDBJ whole genome shotgun (WGS) entry which is preliminary data.</text>
</comment>
<organism evidence="2 3">
    <name type="scientific">Roseibium aggregatum</name>
    <dbReference type="NCBI Taxonomy" id="187304"/>
    <lineage>
        <taxon>Bacteria</taxon>
        <taxon>Pseudomonadati</taxon>
        <taxon>Pseudomonadota</taxon>
        <taxon>Alphaproteobacteria</taxon>
        <taxon>Hyphomicrobiales</taxon>
        <taxon>Stappiaceae</taxon>
        <taxon>Roseibium</taxon>
    </lineage>
</organism>
<dbReference type="Pfam" id="PF13360">
    <property type="entry name" value="PQQ_2"/>
    <property type="match status" value="2"/>
</dbReference>
<reference evidence="2" key="1">
    <citation type="submission" date="2020-05" db="EMBL/GenBank/DDBJ databases">
        <title>Identification of trans-AT polyketide cluster in two marine bacteria, producers of a novel glutaramide-containing polyketide sesbanimide D and analogs.</title>
        <authorList>
            <person name="Kacar D."/>
            <person name="Rodriguez P."/>
            <person name="Canedo L."/>
            <person name="Gonzalez E."/>
            <person name="Galan B."/>
            <person name="De La Calle F."/>
            <person name="Garcia J.L."/>
        </authorList>
    </citation>
    <scope>NUCLEOTIDE SEQUENCE</scope>
    <source>
        <strain evidence="2">PHM038</strain>
    </source>
</reference>
<dbReference type="SUPFAM" id="SSF50998">
    <property type="entry name" value="Quinoprotein alcohol dehydrogenase-like"/>
    <property type="match status" value="1"/>
</dbReference>
<evidence type="ECO:0000259" key="1">
    <source>
        <dbReference type="Pfam" id="PF13360"/>
    </source>
</evidence>
<dbReference type="EMBL" id="JABFCZ010000036">
    <property type="protein sequence ID" value="MBD1549355.1"/>
    <property type="molecule type" value="Genomic_DNA"/>
</dbReference>
<protein>
    <submittedName>
        <fullName evidence="2">PQQ-binding-like beta-propeller repeat protein</fullName>
    </submittedName>
</protein>
<dbReference type="AlphaFoldDB" id="A0A926S8C9"/>
<gene>
    <name evidence="2" type="ORF">HK439_24110</name>
</gene>
<name>A0A926S8C9_9HYPH</name>
<feature type="domain" description="Pyrrolo-quinoline quinone repeat" evidence="1">
    <location>
        <begin position="132"/>
        <end position="368"/>
    </location>
</feature>
<dbReference type="Gene3D" id="2.130.10.10">
    <property type="entry name" value="YVTN repeat-like/Quinoprotein amine dehydrogenase"/>
    <property type="match status" value="1"/>
</dbReference>
<dbReference type="PANTHER" id="PTHR34512">
    <property type="entry name" value="CELL SURFACE PROTEIN"/>
    <property type="match status" value="1"/>
</dbReference>
<dbReference type="InterPro" id="IPR002372">
    <property type="entry name" value="PQQ_rpt_dom"/>
</dbReference>
<dbReference type="InterPro" id="IPR015943">
    <property type="entry name" value="WD40/YVTN_repeat-like_dom_sf"/>
</dbReference>
<feature type="domain" description="Pyrrolo-quinoline quinone repeat" evidence="1">
    <location>
        <begin position="384"/>
        <end position="445"/>
    </location>
</feature>
<accession>A0A926S8C9</accession>
<dbReference type="PROSITE" id="PS51257">
    <property type="entry name" value="PROKAR_LIPOPROTEIN"/>
    <property type="match status" value="1"/>
</dbReference>
<dbReference type="SMART" id="SM00564">
    <property type="entry name" value="PQQ"/>
    <property type="match status" value="7"/>
</dbReference>
<evidence type="ECO:0000313" key="2">
    <source>
        <dbReference type="EMBL" id="MBD1549355.1"/>
    </source>
</evidence>
<dbReference type="InterPro" id="IPR011047">
    <property type="entry name" value="Quinoprotein_ADH-like_sf"/>
</dbReference>
<dbReference type="InterPro" id="IPR018391">
    <property type="entry name" value="PQQ_b-propeller_rpt"/>
</dbReference>
<evidence type="ECO:0000313" key="3">
    <source>
        <dbReference type="Proteomes" id="UP000598467"/>
    </source>
</evidence>
<dbReference type="Proteomes" id="UP000598467">
    <property type="component" value="Unassembled WGS sequence"/>
</dbReference>